<dbReference type="EMBL" id="BMEO01000013">
    <property type="protein sequence ID" value="GGG00908.1"/>
    <property type="molecule type" value="Genomic_DNA"/>
</dbReference>
<comment type="caution">
    <text evidence="2">The sequence shown here is derived from an EMBL/GenBank/DDBJ whole genome shotgun (WGS) entry which is preliminary data.</text>
</comment>
<evidence type="ECO:0000256" key="1">
    <source>
        <dbReference type="SAM" id="SignalP"/>
    </source>
</evidence>
<protein>
    <recommendedName>
        <fullName evidence="4">Cytochrome c</fullName>
    </recommendedName>
</protein>
<keyword evidence="3" id="KW-1185">Reference proteome</keyword>
<name>A0A917CYC6_9GAMM</name>
<dbReference type="Gene3D" id="1.20.120.10">
    <property type="entry name" value="Cytochrome c/b562"/>
    <property type="match status" value="1"/>
</dbReference>
<gene>
    <name evidence="2" type="ORF">GCM10011365_22720</name>
</gene>
<dbReference type="GO" id="GO:0020037">
    <property type="term" value="F:heme binding"/>
    <property type="evidence" value="ECO:0007669"/>
    <property type="project" value="InterPro"/>
</dbReference>
<dbReference type="Proteomes" id="UP000605253">
    <property type="component" value="Unassembled WGS sequence"/>
</dbReference>
<dbReference type="InterPro" id="IPR010980">
    <property type="entry name" value="Cyt_c/b562"/>
</dbReference>
<dbReference type="GO" id="GO:0009055">
    <property type="term" value="F:electron transfer activity"/>
    <property type="evidence" value="ECO:0007669"/>
    <property type="project" value="InterPro"/>
</dbReference>
<organism evidence="2 3">
    <name type="scientific">Marinicella pacifica</name>
    <dbReference type="NCBI Taxonomy" id="1171543"/>
    <lineage>
        <taxon>Bacteria</taxon>
        <taxon>Pseudomonadati</taxon>
        <taxon>Pseudomonadota</taxon>
        <taxon>Gammaproteobacteria</taxon>
        <taxon>Lysobacterales</taxon>
        <taxon>Marinicellaceae</taxon>
        <taxon>Marinicella</taxon>
    </lineage>
</organism>
<feature type="signal peptide" evidence="1">
    <location>
        <begin position="1"/>
        <end position="19"/>
    </location>
</feature>
<dbReference type="GO" id="GO:0022900">
    <property type="term" value="P:electron transport chain"/>
    <property type="evidence" value="ECO:0007669"/>
    <property type="project" value="InterPro"/>
</dbReference>
<reference evidence="2" key="1">
    <citation type="journal article" date="2014" name="Int. J. Syst. Evol. Microbiol.">
        <title>Complete genome sequence of Corynebacterium casei LMG S-19264T (=DSM 44701T), isolated from a smear-ripened cheese.</title>
        <authorList>
            <consortium name="US DOE Joint Genome Institute (JGI-PGF)"/>
            <person name="Walter F."/>
            <person name="Albersmeier A."/>
            <person name="Kalinowski J."/>
            <person name="Ruckert C."/>
        </authorList>
    </citation>
    <scope>NUCLEOTIDE SEQUENCE</scope>
    <source>
        <strain evidence="2">CGMCC 1.12181</strain>
    </source>
</reference>
<reference evidence="2" key="2">
    <citation type="submission" date="2020-09" db="EMBL/GenBank/DDBJ databases">
        <authorList>
            <person name="Sun Q."/>
            <person name="Zhou Y."/>
        </authorList>
    </citation>
    <scope>NUCLEOTIDE SEQUENCE</scope>
    <source>
        <strain evidence="2">CGMCC 1.12181</strain>
    </source>
</reference>
<dbReference type="SUPFAM" id="SSF47175">
    <property type="entry name" value="Cytochromes"/>
    <property type="match status" value="1"/>
</dbReference>
<evidence type="ECO:0008006" key="4">
    <source>
        <dbReference type="Google" id="ProtNLM"/>
    </source>
</evidence>
<dbReference type="AlphaFoldDB" id="A0A917CYC6"/>
<sequence length="152" mass="16780">MNKLIKLVFLLLAVTTLQAETKTDQAVGSQLPDSIRSLLIEEMQAINEGMAKILTGLVGADYALVAQQAQAIHDSFIMAQKITDEQRQVLKQTLPAAFIEKDKAFHQLSAQLAEAARAGNTEQQLQLYQSMQAACVACHQQHATDRFPNFLK</sequence>
<evidence type="ECO:0000313" key="2">
    <source>
        <dbReference type="EMBL" id="GGG00908.1"/>
    </source>
</evidence>
<proteinExistence type="predicted"/>
<accession>A0A917CYC6</accession>
<evidence type="ECO:0000313" key="3">
    <source>
        <dbReference type="Proteomes" id="UP000605253"/>
    </source>
</evidence>
<feature type="chain" id="PRO_5037046277" description="Cytochrome c" evidence="1">
    <location>
        <begin position="20"/>
        <end position="152"/>
    </location>
</feature>
<keyword evidence="1" id="KW-0732">Signal</keyword>
<dbReference type="RefSeq" id="WP_188365875.1">
    <property type="nucleotide sequence ID" value="NZ_BAABJF010000031.1"/>
</dbReference>
<dbReference type="GO" id="GO:0005506">
    <property type="term" value="F:iron ion binding"/>
    <property type="evidence" value="ECO:0007669"/>
    <property type="project" value="InterPro"/>
</dbReference>